<dbReference type="Pfam" id="PF00815">
    <property type="entry name" value="Histidinol_dh"/>
    <property type="match status" value="1"/>
</dbReference>
<dbReference type="SUPFAM" id="SSF53720">
    <property type="entry name" value="ALDH-like"/>
    <property type="match status" value="1"/>
</dbReference>
<evidence type="ECO:0000256" key="5">
    <source>
        <dbReference type="PIRNR" id="PIRNR000099"/>
    </source>
</evidence>
<evidence type="ECO:0000256" key="4">
    <source>
        <dbReference type="ARBA" id="ARBA00023002"/>
    </source>
</evidence>
<dbReference type="InterPro" id="IPR012131">
    <property type="entry name" value="Hstdl_DH"/>
</dbReference>
<dbReference type="Gene3D" id="3.40.50.1980">
    <property type="entry name" value="Nitrogenase molybdenum iron protein domain"/>
    <property type="match status" value="2"/>
</dbReference>
<dbReference type="NCBIfam" id="TIGR00069">
    <property type="entry name" value="hisD"/>
    <property type="match status" value="1"/>
</dbReference>
<feature type="active site" description="Proton acceptor" evidence="6">
    <location>
        <position position="298"/>
    </location>
</feature>
<feature type="binding site" evidence="8">
    <location>
        <position position="212"/>
    </location>
    <ligand>
        <name>substrate</name>
    </ligand>
</feature>
<accession>A0A1W1W857</accession>
<evidence type="ECO:0000256" key="7">
    <source>
        <dbReference type="PIRSR" id="PIRSR000099-2"/>
    </source>
</evidence>
<name>A0A1W1W857_SULTA</name>
<gene>
    <name evidence="11" type="ORF">SAMN00768000_0536</name>
</gene>
<dbReference type="AlphaFoldDB" id="A0A1W1W857"/>
<dbReference type="Gene3D" id="1.20.5.1300">
    <property type="match status" value="1"/>
</dbReference>
<dbReference type="PIRSF" id="PIRSF000099">
    <property type="entry name" value="Histidinol_dh"/>
    <property type="match status" value="1"/>
</dbReference>
<evidence type="ECO:0000313" key="12">
    <source>
        <dbReference type="Proteomes" id="UP000192660"/>
    </source>
</evidence>
<reference evidence="12" key="1">
    <citation type="submission" date="2017-04" db="EMBL/GenBank/DDBJ databases">
        <authorList>
            <person name="Varghese N."/>
            <person name="Submissions S."/>
        </authorList>
    </citation>
    <scope>NUCLEOTIDE SEQUENCE [LARGE SCALE GENOMIC DNA]</scope>
    <source>
        <strain evidence="12">DSM 9293</strain>
    </source>
</reference>
<feature type="binding site" evidence="7">
    <location>
        <position position="187"/>
    </location>
    <ligand>
        <name>NAD(+)</name>
        <dbReference type="ChEBI" id="CHEBI:57540"/>
    </ligand>
</feature>
<evidence type="ECO:0000256" key="1">
    <source>
        <dbReference type="ARBA" id="ARBA00010178"/>
    </source>
</evidence>
<feature type="binding site" evidence="7">
    <location>
        <position position="164"/>
    </location>
    <ligand>
        <name>NAD(+)</name>
        <dbReference type="ChEBI" id="CHEBI:57540"/>
    </ligand>
</feature>
<dbReference type="GO" id="GO:0000105">
    <property type="term" value="P:L-histidine biosynthetic process"/>
    <property type="evidence" value="ECO:0007669"/>
    <property type="project" value="InterPro"/>
</dbReference>
<feature type="binding site" evidence="8">
    <location>
        <position position="239"/>
    </location>
    <ligand>
        <name>substrate</name>
    </ligand>
</feature>
<dbReference type="STRING" id="28034.BFX07_10205"/>
<feature type="binding site" evidence="7">
    <location>
        <position position="102"/>
    </location>
    <ligand>
        <name>NAD(+)</name>
        <dbReference type="ChEBI" id="CHEBI:57540"/>
    </ligand>
</feature>
<feature type="binding site" evidence="8">
    <location>
        <position position="298"/>
    </location>
    <ligand>
        <name>substrate</name>
    </ligand>
</feature>
<evidence type="ECO:0000256" key="10">
    <source>
        <dbReference type="RuleBase" id="RU004175"/>
    </source>
</evidence>
<feature type="active site" description="Proton acceptor" evidence="6">
    <location>
        <position position="297"/>
    </location>
</feature>
<dbReference type="OrthoDB" id="9805269at2"/>
<feature type="binding site" evidence="9">
    <location>
        <position position="390"/>
    </location>
    <ligand>
        <name>Zn(2+)</name>
        <dbReference type="ChEBI" id="CHEBI:29105"/>
    </ligand>
</feature>
<keyword evidence="7" id="KW-0520">NAD</keyword>
<evidence type="ECO:0000256" key="3">
    <source>
        <dbReference type="ARBA" id="ARBA00022833"/>
    </source>
</evidence>
<feature type="binding site" evidence="8">
    <location>
        <position position="390"/>
    </location>
    <ligand>
        <name>substrate</name>
    </ligand>
</feature>
<feature type="binding site" evidence="9">
    <location>
        <position position="239"/>
    </location>
    <ligand>
        <name>Zn(2+)</name>
        <dbReference type="ChEBI" id="CHEBI:29105"/>
    </ligand>
</feature>
<comment type="similarity">
    <text evidence="1 5 10">Belongs to the histidinol dehydrogenase family.</text>
</comment>
<sequence length="408" mass="43857">MNSVQETVRQILDDIKQQGLSKALEYTEQFDGVRLEPDQVLVDVASLPDPSLNPDQKEAIDFAASQIRQFHQATKPSSTEVDPVPGLHLEERLVPLNRVGIYVPNGQYPLVSSLLMSAIPAQVAGVNDLIAAIAPRSPLESNPLWVYALKVTGIRTVLRLGGAQAIAIMGYGFDGFPPVDLIAGPGNQFVAQAKQELFRQSVVGIDVIAGPSEVLVITGEIDEKQAEVAALDLLAQAEHAPDAHAYFVSWNALAIKTVQNMVAQWTTDHQGILGQIDWITVDSPKEAVRFANQVAPEHLGLIGQDAESLAEGIKTAGALFVGWLAGQALGDYVAGPSHVLPTGGTGRFLGGLSTRTFMRRMSVIATDDDLPEAFLRAGQVLASLEGLKFHEQSLRTRLIRKASQGISQ</sequence>
<evidence type="ECO:0000256" key="8">
    <source>
        <dbReference type="PIRSR" id="PIRSR000099-3"/>
    </source>
</evidence>
<comment type="cofactor">
    <cofactor evidence="9">
        <name>Zn(2+)</name>
        <dbReference type="ChEBI" id="CHEBI:29105"/>
    </cofactor>
    <text evidence="9">Binds 1 zinc ion per subunit.</text>
</comment>
<feature type="binding site" evidence="8">
    <location>
        <position position="236"/>
    </location>
    <ligand>
        <name>substrate</name>
    </ligand>
</feature>
<keyword evidence="12" id="KW-1185">Reference proteome</keyword>
<feature type="binding site" evidence="9">
    <location>
        <position position="236"/>
    </location>
    <ligand>
        <name>Zn(2+)</name>
        <dbReference type="ChEBI" id="CHEBI:29105"/>
    </ligand>
</feature>
<dbReference type="GO" id="GO:0004399">
    <property type="term" value="F:histidinol dehydrogenase activity"/>
    <property type="evidence" value="ECO:0007669"/>
    <property type="project" value="InterPro"/>
</dbReference>
<dbReference type="GO" id="GO:0005829">
    <property type="term" value="C:cytosol"/>
    <property type="evidence" value="ECO:0007669"/>
    <property type="project" value="TreeGrafter"/>
</dbReference>
<dbReference type="InterPro" id="IPR016161">
    <property type="entry name" value="Ald_DH/histidinol_DH"/>
</dbReference>
<feature type="binding site" evidence="8">
    <location>
        <position position="385"/>
    </location>
    <ligand>
        <name>substrate</name>
    </ligand>
</feature>
<keyword evidence="3 9" id="KW-0862">Zinc</keyword>
<dbReference type="InterPro" id="IPR022695">
    <property type="entry name" value="Histidinol_DH_monofunct"/>
</dbReference>
<feature type="binding site" evidence="8">
    <location>
        <position position="331"/>
    </location>
    <ligand>
        <name>substrate</name>
    </ligand>
</feature>
<protein>
    <submittedName>
        <fullName evidence="11">Histidinol dehydrogenase</fullName>
    </submittedName>
</protein>
<dbReference type="FunFam" id="3.40.50.1980:FF:000001">
    <property type="entry name" value="Histidinol dehydrogenase"/>
    <property type="match status" value="1"/>
</dbReference>
<dbReference type="PANTHER" id="PTHR21256">
    <property type="entry name" value="HISTIDINOL DEHYDROGENASE HDH"/>
    <property type="match status" value="1"/>
</dbReference>
<dbReference type="GO" id="GO:0046872">
    <property type="term" value="F:metal ion binding"/>
    <property type="evidence" value="ECO:0007669"/>
    <property type="project" value="UniProtKB-KW"/>
</dbReference>
<organism evidence="11 12">
    <name type="scientific">Sulfobacillus thermosulfidooxidans (strain DSM 9293 / VKM B-1269 / AT-1)</name>
    <dbReference type="NCBI Taxonomy" id="929705"/>
    <lineage>
        <taxon>Bacteria</taxon>
        <taxon>Bacillati</taxon>
        <taxon>Bacillota</taxon>
        <taxon>Clostridia</taxon>
        <taxon>Eubacteriales</taxon>
        <taxon>Clostridiales Family XVII. Incertae Sedis</taxon>
        <taxon>Sulfobacillus</taxon>
    </lineage>
</organism>
<proteinExistence type="inferred from homology"/>
<evidence type="ECO:0000313" key="11">
    <source>
        <dbReference type="EMBL" id="SMC02329.1"/>
    </source>
</evidence>
<evidence type="ECO:0000256" key="9">
    <source>
        <dbReference type="PIRSR" id="PIRSR000099-4"/>
    </source>
</evidence>
<dbReference type="CDD" id="cd06572">
    <property type="entry name" value="Histidinol_dh"/>
    <property type="match status" value="1"/>
</dbReference>
<dbReference type="PANTHER" id="PTHR21256:SF2">
    <property type="entry name" value="HISTIDINE BIOSYNTHESIS TRIFUNCTIONAL PROTEIN"/>
    <property type="match status" value="1"/>
</dbReference>
<dbReference type="PRINTS" id="PR00083">
    <property type="entry name" value="HOLDHDRGNASE"/>
</dbReference>
<evidence type="ECO:0000256" key="6">
    <source>
        <dbReference type="PIRSR" id="PIRSR000099-1"/>
    </source>
</evidence>
<dbReference type="GO" id="GO:0051287">
    <property type="term" value="F:NAD binding"/>
    <property type="evidence" value="ECO:0007669"/>
    <property type="project" value="InterPro"/>
</dbReference>
<feature type="binding site" evidence="9">
    <location>
        <position position="331"/>
    </location>
    <ligand>
        <name>Zn(2+)</name>
        <dbReference type="ChEBI" id="CHEBI:29105"/>
    </ligand>
</feature>
<dbReference type="EMBL" id="FWWY01000001">
    <property type="protein sequence ID" value="SMC02329.1"/>
    <property type="molecule type" value="Genomic_DNA"/>
</dbReference>
<keyword evidence="4 5" id="KW-0560">Oxidoreductase</keyword>
<keyword evidence="2 9" id="KW-0479">Metal-binding</keyword>
<dbReference type="Proteomes" id="UP000192660">
    <property type="component" value="Unassembled WGS sequence"/>
</dbReference>
<dbReference type="RefSeq" id="WP_020376410.1">
    <property type="nucleotide sequence ID" value="NZ_FWWY01000001.1"/>
</dbReference>
<evidence type="ECO:0000256" key="2">
    <source>
        <dbReference type="ARBA" id="ARBA00022723"/>
    </source>
</evidence>